<gene>
    <name evidence="1" type="ORF">NDU88_000487</name>
</gene>
<proteinExistence type="predicted"/>
<keyword evidence="2" id="KW-1185">Reference proteome</keyword>
<evidence type="ECO:0000313" key="2">
    <source>
        <dbReference type="Proteomes" id="UP001066276"/>
    </source>
</evidence>
<accession>A0AAV7L8H8</accession>
<dbReference type="EMBL" id="JANPWB010000015">
    <property type="protein sequence ID" value="KAJ1087307.1"/>
    <property type="molecule type" value="Genomic_DNA"/>
</dbReference>
<protein>
    <submittedName>
        <fullName evidence="1">Uncharacterized protein</fullName>
    </submittedName>
</protein>
<comment type="caution">
    <text evidence="1">The sequence shown here is derived from an EMBL/GenBank/DDBJ whole genome shotgun (WGS) entry which is preliminary data.</text>
</comment>
<dbReference type="AlphaFoldDB" id="A0AAV7L8H8"/>
<dbReference type="Proteomes" id="UP001066276">
    <property type="component" value="Chromosome 11"/>
</dbReference>
<sequence>MYPFIVLRHNTAIPPNDFIICIGGRHNGDLSHREDGRVSHSVKDVTICPFHRMMSQSALADVTMDIGFTQQKSVFLTQ</sequence>
<name>A0AAV7L8H8_PLEWA</name>
<reference evidence="1" key="1">
    <citation type="journal article" date="2022" name="bioRxiv">
        <title>Sequencing and chromosome-scale assembly of the giantPleurodeles waltlgenome.</title>
        <authorList>
            <person name="Brown T."/>
            <person name="Elewa A."/>
            <person name="Iarovenko S."/>
            <person name="Subramanian E."/>
            <person name="Araus A.J."/>
            <person name="Petzold A."/>
            <person name="Susuki M."/>
            <person name="Suzuki K.-i.T."/>
            <person name="Hayashi T."/>
            <person name="Toyoda A."/>
            <person name="Oliveira C."/>
            <person name="Osipova E."/>
            <person name="Leigh N.D."/>
            <person name="Simon A."/>
            <person name="Yun M.H."/>
        </authorList>
    </citation>
    <scope>NUCLEOTIDE SEQUENCE</scope>
    <source>
        <strain evidence="1">20211129_DDA</strain>
        <tissue evidence="1">Liver</tissue>
    </source>
</reference>
<organism evidence="1 2">
    <name type="scientific">Pleurodeles waltl</name>
    <name type="common">Iberian ribbed newt</name>
    <dbReference type="NCBI Taxonomy" id="8319"/>
    <lineage>
        <taxon>Eukaryota</taxon>
        <taxon>Metazoa</taxon>
        <taxon>Chordata</taxon>
        <taxon>Craniata</taxon>
        <taxon>Vertebrata</taxon>
        <taxon>Euteleostomi</taxon>
        <taxon>Amphibia</taxon>
        <taxon>Batrachia</taxon>
        <taxon>Caudata</taxon>
        <taxon>Salamandroidea</taxon>
        <taxon>Salamandridae</taxon>
        <taxon>Pleurodelinae</taxon>
        <taxon>Pleurodeles</taxon>
    </lineage>
</organism>
<evidence type="ECO:0000313" key="1">
    <source>
        <dbReference type="EMBL" id="KAJ1087307.1"/>
    </source>
</evidence>